<dbReference type="Proteomes" id="UP000236151">
    <property type="component" value="Unassembled WGS sequence"/>
</dbReference>
<dbReference type="AlphaFoldDB" id="A0A2K2F948"/>
<keyword evidence="5" id="KW-1185">Reference proteome</keyword>
<dbReference type="KEGG" id="cthd:CDO33_19925"/>
<sequence length="1006" mass="109021">MRGTKKLLAVFLTIAVLVSSITPVLAEGTISKEAQICYDLGILKGDEGGFNAKYLAKATTKIQAAIVMLKLLGRYETAENYDYGISNFKDAEKLTWKGGINILSYLKDNPDLGWQGNPDGTFGIEDMATPQMLYKVLLEVLGYKYDPTGEGDFTWSETIEFAKSVGMGRIAGWLRVTNDDLASCIVEALYTPVCGGNESETLLAKLVESNADFAARAQAAGLWKNDPVRTVKQPDPVEVEYGGTPALPSKVTVVYESGKEEERNVIWDYVDTTIEGSRTVVGYIDGLGINTTILVNVVPRVLDFTVGTSNLKEITVNFNKAVDSIRALNKSNYIVKAKGREMKIAGITLSSDGKTVYLLLDACIEQQDSVDVTVKSGLGLENDVTKTIGSVVDLTPPAIEKVEAIGNKLIRITFNEPVINAGNIANYTLDNEAFSSYMGGSVTEKGRVVDILVYSRLKTGVYSLKASANIVDYAGNKLVPEAHEFEVIKDTTPPTVELVSATQTELVVRFSEPVENIYSNKISTASKSTVVSVTPSDDLRTYKIMFSPSFPLPAGGTEVTFTDVTDYSYVKATLKLKVTPKIDTEPPEFLGYTVENQNRIIIQYSEPVTPVGTYTLKNAKGEIVALETPSWYMADGFDQTRIVLQCSGNTSLEAGAYTLQIDNVSDYTPLGNKLTQKIVSIVVEDQTAPKVVDVKISGQKLFVSFNEKLNEATAITRTNYRYIENIGSVMLPAGTTVSLLSDGQTVQITFPDSFKMSTIKALQVENVTDLAGNAIDVTVKTAPFGTVDTAPKILSVQVTDKNAITLTLNSPVNPESLNISDFNITAGDIKLEIINAECRQDGMKIVLYVSGEMSTDGLYQGYPLLFRTVVSPLTSNIYGQNLQWTVTGVSDGFAPRITGVKATLVGGNTDVVLTLSENIKTTNGTGKPLVSGASELGQFIVLVDGVKTPVIASRYDDGTTSQPARITLTIAGDQTSREIDVKFFADSTNKLTDFAQPNPNSLQNRY</sequence>
<dbReference type="InterPro" id="IPR014755">
    <property type="entry name" value="Cu-Rt/internalin_Ig-like"/>
</dbReference>
<comment type="caution">
    <text evidence="4">The sequence shown here is derived from an EMBL/GenBank/DDBJ whole genome shotgun (WGS) entry which is preliminary data.</text>
</comment>
<gene>
    <name evidence="4" type="ORF">CDQ84_15645</name>
</gene>
<keyword evidence="1 2" id="KW-0732">Signal</keyword>
<dbReference type="EMBL" id="NIOJ01000052">
    <property type="protein sequence ID" value="PNT96223.1"/>
    <property type="molecule type" value="Genomic_DNA"/>
</dbReference>
<evidence type="ECO:0000256" key="2">
    <source>
        <dbReference type="SAM" id="SignalP"/>
    </source>
</evidence>
<organism evidence="4 5">
    <name type="scientific">Clostridium thermosuccinogenes</name>
    <dbReference type="NCBI Taxonomy" id="84032"/>
    <lineage>
        <taxon>Bacteria</taxon>
        <taxon>Bacillati</taxon>
        <taxon>Bacillota</taxon>
        <taxon>Clostridia</taxon>
        <taxon>Eubacteriales</taxon>
        <taxon>Clostridiaceae</taxon>
        <taxon>Clostridium</taxon>
    </lineage>
</organism>
<dbReference type="InterPro" id="IPR011081">
    <property type="entry name" value="Big_4"/>
</dbReference>
<evidence type="ECO:0000313" key="5">
    <source>
        <dbReference type="Proteomes" id="UP000236151"/>
    </source>
</evidence>
<feature type="domain" description="Bacterial Ig-like" evidence="3">
    <location>
        <begin position="238"/>
        <end position="286"/>
    </location>
</feature>
<evidence type="ECO:0000313" key="4">
    <source>
        <dbReference type="EMBL" id="PNT96223.1"/>
    </source>
</evidence>
<reference evidence="4 5" key="1">
    <citation type="submission" date="2017-06" db="EMBL/GenBank/DDBJ databases">
        <title>Investigating the central metabolism of Clostridium thermosuccinogenes.</title>
        <authorList>
            <person name="Koendjbiharie J.G."/>
            <person name="van Kranenburg R."/>
        </authorList>
    </citation>
    <scope>NUCLEOTIDE SEQUENCE [LARGE SCALE GENOMIC DNA]</scope>
    <source>
        <strain evidence="4 5">DSM 5806</strain>
    </source>
</reference>
<evidence type="ECO:0000259" key="3">
    <source>
        <dbReference type="Pfam" id="PF07532"/>
    </source>
</evidence>
<evidence type="ECO:0000256" key="1">
    <source>
        <dbReference type="ARBA" id="ARBA00022729"/>
    </source>
</evidence>
<protein>
    <recommendedName>
        <fullName evidence="3">Bacterial Ig-like domain-containing protein</fullName>
    </recommendedName>
</protein>
<dbReference type="OrthoDB" id="9762066at2"/>
<feature type="signal peptide" evidence="2">
    <location>
        <begin position="1"/>
        <end position="26"/>
    </location>
</feature>
<accession>A0A2K2F948</accession>
<name>A0A2K2F948_9CLOT</name>
<feature type="chain" id="PRO_5014456746" description="Bacterial Ig-like domain-containing protein" evidence="2">
    <location>
        <begin position="27"/>
        <end position="1006"/>
    </location>
</feature>
<dbReference type="RefSeq" id="WP_103082674.1">
    <property type="nucleotide sequence ID" value="NZ_CP021850.1"/>
</dbReference>
<proteinExistence type="predicted"/>
<dbReference type="Pfam" id="PF07532">
    <property type="entry name" value="Big_4"/>
    <property type="match status" value="1"/>
</dbReference>
<dbReference type="Gene3D" id="2.60.40.1220">
    <property type="match status" value="4"/>
</dbReference>